<comment type="caution">
    <text evidence="3">The sequence shown here is derived from an EMBL/GenBank/DDBJ whole genome shotgun (WGS) entry which is preliminary data.</text>
</comment>
<dbReference type="AlphaFoldDB" id="A0A955L5K9"/>
<feature type="non-terminal residue" evidence="3">
    <location>
        <position position="1"/>
    </location>
</feature>
<evidence type="ECO:0000313" key="4">
    <source>
        <dbReference type="Proteomes" id="UP000783287"/>
    </source>
</evidence>
<protein>
    <recommendedName>
        <fullName evidence="5">Carboxypeptidase regulatory-like domain-containing protein</fullName>
    </recommendedName>
</protein>
<feature type="transmembrane region" description="Helical" evidence="2">
    <location>
        <begin position="195"/>
        <end position="216"/>
    </location>
</feature>
<dbReference type="Proteomes" id="UP000783287">
    <property type="component" value="Unassembled WGS sequence"/>
</dbReference>
<dbReference type="Gene3D" id="2.60.40.1120">
    <property type="entry name" value="Carboxypeptidase-like, regulatory domain"/>
    <property type="match status" value="1"/>
</dbReference>
<dbReference type="InterPro" id="IPR013783">
    <property type="entry name" value="Ig-like_fold"/>
</dbReference>
<evidence type="ECO:0000256" key="2">
    <source>
        <dbReference type="SAM" id="Phobius"/>
    </source>
</evidence>
<evidence type="ECO:0008006" key="5">
    <source>
        <dbReference type="Google" id="ProtNLM"/>
    </source>
</evidence>
<accession>A0A955L5K9</accession>
<dbReference type="Gene3D" id="2.60.40.10">
    <property type="entry name" value="Immunoglobulins"/>
    <property type="match status" value="1"/>
</dbReference>
<dbReference type="SUPFAM" id="SSF49464">
    <property type="entry name" value="Carboxypeptidase regulatory domain-like"/>
    <property type="match status" value="1"/>
</dbReference>
<gene>
    <name evidence="3" type="ORF">KC909_03660</name>
</gene>
<reference evidence="3" key="2">
    <citation type="journal article" date="2021" name="Microbiome">
        <title>Successional dynamics and alternative stable states in a saline activated sludge microbial community over 9 years.</title>
        <authorList>
            <person name="Wang Y."/>
            <person name="Ye J."/>
            <person name="Ju F."/>
            <person name="Liu L."/>
            <person name="Boyd J.A."/>
            <person name="Deng Y."/>
            <person name="Parks D.H."/>
            <person name="Jiang X."/>
            <person name="Yin X."/>
            <person name="Woodcroft B.J."/>
            <person name="Tyson G.W."/>
            <person name="Hugenholtz P."/>
            <person name="Polz M.F."/>
            <person name="Zhang T."/>
        </authorList>
    </citation>
    <scope>NUCLEOTIDE SEQUENCE</scope>
    <source>
        <strain evidence="3">HKST-UBA14</strain>
    </source>
</reference>
<name>A0A955L5K9_9BACT</name>
<dbReference type="InterPro" id="IPR008969">
    <property type="entry name" value="CarboxyPept-like_regulatory"/>
</dbReference>
<evidence type="ECO:0000313" key="3">
    <source>
        <dbReference type="EMBL" id="MCA9383436.1"/>
    </source>
</evidence>
<dbReference type="EMBL" id="JAGQLK010000069">
    <property type="protein sequence ID" value="MCA9383436.1"/>
    <property type="molecule type" value="Genomic_DNA"/>
</dbReference>
<keyword evidence="2" id="KW-0472">Membrane</keyword>
<evidence type="ECO:0000256" key="1">
    <source>
        <dbReference type="SAM" id="MobiDB-lite"/>
    </source>
</evidence>
<keyword evidence="2" id="KW-0812">Transmembrane</keyword>
<proteinExistence type="predicted"/>
<organism evidence="3 4">
    <name type="scientific">Candidatus Dojkabacteria bacterium</name>
    <dbReference type="NCBI Taxonomy" id="2099670"/>
    <lineage>
        <taxon>Bacteria</taxon>
        <taxon>Candidatus Dojkabacteria</taxon>
    </lineage>
</organism>
<keyword evidence="2" id="KW-1133">Transmembrane helix</keyword>
<feature type="region of interest" description="Disordered" evidence="1">
    <location>
        <begin position="223"/>
        <end position="243"/>
    </location>
</feature>
<sequence length="243" mass="27649">KGTSEPYSVVTFEYDGQEYTTNTDSNGKFQITFDYIPNGTNSLNYWAKDLAGNVSDIKKLVLVIGCENFPIQYQEIYCGVTPIEVDDNDEGTGVEIPEEDQDRIIDNLPETGAESAVRIRVVDEDDNPVSGATVTIDGMEYTTDQDGYIELVIEEGQYSLEIIYNGETYYYDLLIDQQEELVKILNADDSTVDFNYMYCLCCLLLLIIPLIFFFLWKRDKDDDDDEDEKNTNNTSPKLNISLL</sequence>
<reference evidence="3" key="1">
    <citation type="submission" date="2020-04" db="EMBL/GenBank/DDBJ databases">
        <authorList>
            <person name="Zhang T."/>
        </authorList>
    </citation>
    <scope>NUCLEOTIDE SEQUENCE</scope>
    <source>
        <strain evidence="3">HKST-UBA14</strain>
    </source>
</reference>
<feature type="compositionally biased region" description="Polar residues" evidence="1">
    <location>
        <begin position="231"/>
        <end position="243"/>
    </location>
</feature>